<evidence type="ECO:0000313" key="3">
    <source>
        <dbReference type="Proteomes" id="UP000642070"/>
    </source>
</evidence>
<proteinExistence type="predicted"/>
<evidence type="ECO:0000313" key="2">
    <source>
        <dbReference type="EMBL" id="GGM62665.1"/>
    </source>
</evidence>
<accession>A0A917U797</accession>
<comment type="caution">
    <text evidence="2">The sequence shown here is derived from an EMBL/GenBank/DDBJ whole genome shotgun (WGS) entry which is preliminary data.</text>
</comment>
<gene>
    <name evidence="2" type="ORF">GCM10007977_075350</name>
</gene>
<organism evidence="2 3">
    <name type="scientific">Dactylosporangium sucinum</name>
    <dbReference type="NCBI Taxonomy" id="1424081"/>
    <lineage>
        <taxon>Bacteria</taxon>
        <taxon>Bacillati</taxon>
        <taxon>Actinomycetota</taxon>
        <taxon>Actinomycetes</taxon>
        <taxon>Micromonosporales</taxon>
        <taxon>Micromonosporaceae</taxon>
        <taxon>Dactylosporangium</taxon>
    </lineage>
</organism>
<keyword evidence="3" id="KW-1185">Reference proteome</keyword>
<dbReference type="AlphaFoldDB" id="A0A917U797"/>
<feature type="region of interest" description="Disordered" evidence="1">
    <location>
        <begin position="197"/>
        <end position="219"/>
    </location>
</feature>
<protein>
    <submittedName>
        <fullName evidence="2">Uncharacterized protein</fullName>
    </submittedName>
</protein>
<reference evidence="2" key="2">
    <citation type="submission" date="2020-09" db="EMBL/GenBank/DDBJ databases">
        <authorList>
            <person name="Sun Q."/>
            <person name="Ohkuma M."/>
        </authorList>
    </citation>
    <scope>NUCLEOTIDE SEQUENCE</scope>
    <source>
        <strain evidence="2">JCM 19831</strain>
    </source>
</reference>
<dbReference type="EMBL" id="BMPI01000047">
    <property type="protein sequence ID" value="GGM62665.1"/>
    <property type="molecule type" value="Genomic_DNA"/>
</dbReference>
<name>A0A917U797_9ACTN</name>
<reference evidence="2" key="1">
    <citation type="journal article" date="2014" name="Int. J. Syst. Evol. Microbiol.">
        <title>Complete genome sequence of Corynebacterium casei LMG S-19264T (=DSM 44701T), isolated from a smear-ripened cheese.</title>
        <authorList>
            <consortium name="US DOE Joint Genome Institute (JGI-PGF)"/>
            <person name="Walter F."/>
            <person name="Albersmeier A."/>
            <person name="Kalinowski J."/>
            <person name="Ruckert C."/>
        </authorList>
    </citation>
    <scope>NUCLEOTIDE SEQUENCE</scope>
    <source>
        <strain evidence="2">JCM 19831</strain>
    </source>
</reference>
<sequence length="219" mass="23236">MLTGVADQGGGPAGSVPIGRLRATLLNAPLRWLAGAVAAVVVLVSGAFGGFDKVDPHTSEIPELTVEQPFDAAAWKVTIHSVRALDELPPLKHQEDKGWRWIIVIATVEVTGYGASTTFYEDALQVRGIEGVPAKHADRVTLAADATNGPLLHPGVPARLGFFWDQRASAPVPAEIQVGVYGMTYEVDELTGLHGWSPDEADGPPRAMRALPVNTEPVP</sequence>
<evidence type="ECO:0000256" key="1">
    <source>
        <dbReference type="SAM" id="MobiDB-lite"/>
    </source>
</evidence>
<dbReference type="Proteomes" id="UP000642070">
    <property type="component" value="Unassembled WGS sequence"/>
</dbReference>